<evidence type="ECO:0000313" key="2">
    <source>
        <dbReference type="WBParaSite" id="PEQ_0000074701-mRNA-1"/>
    </source>
</evidence>
<proteinExistence type="predicted"/>
<organism evidence="1 2">
    <name type="scientific">Parascaris equorum</name>
    <name type="common">Equine roundworm</name>
    <dbReference type="NCBI Taxonomy" id="6256"/>
    <lineage>
        <taxon>Eukaryota</taxon>
        <taxon>Metazoa</taxon>
        <taxon>Ecdysozoa</taxon>
        <taxon>Nematoda</taxon>
        <taxon>Chromadorea</taxon>
        <taxon>Rhabditida</taxon>
        <taxon>Spirurina</taxon>
        <taxon>Ascaridomorpha</taxon>
        <taxon>Ascaridoidea</taxon>
        <taxon>Ascarididae</taxon>
        <taxon>Parascaris</taxon>
    </lineage>
</organism>
<dbReference type="Proteomes" id="UP000887564">
    <property type="component" value="Unplaced"/>
</dbReference>
<evidence type="ECO:0000313" key="1">
    <source>
        <dbReference type="Proteomes" id="UP000887564"/>
    </source>
</evidence>
<dbReference type="WBParaSite" id="PEQ_0000074701-mRNA-1">
    <property type="protein sequence ID" value="PEQ_0000074701-mRNA-1"/>
    <property type="gene ID" value="PEQ_0000074701"/>
</dbReference>
<name>A0A914RG98_PAREQ</name>
<keyword evidence="1" id="KW-1185">Reference proteome</keyword>
<sequence>MQHVETRPLFNDEGVECGRLQMFVDIMPHDLGRIPPSKTIEVPIARSCVEPSKCCLIKDFNGQAGRLF</sequence>
<reference evidence="2" key="1">
    <citation type="submission" date="2022-11" db="UniProtKB">
        <authorList>
            <consortium name="WormBaseParasite"/>
        </authorList>
    </citation>
    <scope>IDENTIFICATION</scope>
</reference>
<protein>
    <submittedName>
        <fullName evidence="2">Uncharacterized protein</fullName>
    </submittedName>
</protein>
<dbReference type="AlphaFoldDB" id="A0A914RG98"/>
<accession>A0A914RG98</accession>